<dbReference type="OrthoDB" id="8263000at2"/>
<gene>
    <name evidence="1" type="ORF">CLV51_10459</name>
</gene>
<reference evidence="1 2" key="1">
    <citation type="submission" date="2018-03" db="EMBL/GenBank/DDBJ databases">
        <title>Genomic Encyclopedia of Archaeal and Bacterial Type Strains, Phase II (KMG-II): from individual species to whole genera.</title>
        <authorList>
            <person name="Goeker M."/>
        </authorList>
    </citation>
    <scope>NUCLEOTIDE SEQUENCE [LARGE SCALE GENOMIC DNA]</scope>
    <source>
        <strain evidence="1 2">DSM 24859</strain>
    </source>
</reference>
<organism evidence="1 2">
    <name type="scientific">Chitinophaga niastensis</name>
    <dbReference type="NCBI Taxonomy" id="536980"/>
    <lineage>
        <taxon>Bacteria</taxon>
        <taxon>Pseudomonadati</taxon>
        <taxon>Bacteroidota</taxon>
        <taxon>Chitinophagia</taxon>
        <taxon>Chitinophagales</taxon>
        <taxon>Chitinophagaceae</taxon>
        <taxon>Chitinophaga</taxon>
    </lineage>
</organism>
<protein>
    <submittedName>
        <fullName evidence="1">Uncharacterized protein</fullName>
    </submittedName>
</protein>
<accession>A0A2P8HGK3</accession>
<evidence type="ECO:0000313" key="1">
    <source>
        <dbReference type="EMBL" id="PSL45357.1"/>
    </source>
</evidence>
<sequence>MSIEPVLIERHKVGPPAMDYDGLLKEAIARIQELSGTIWTDYNQHDPGVTILQQLCYAITDPAYRTAFLIEDILADKNNNIDPLQHTFYRKANMLTSAPVTVNDYRKLVLDEIEDIENIWIEPVQTWQPSGCTKGMYRVFIQVEDNIAENMTANADVVQKLAAQVDHCLQSYRNIGEDFEPVVVLQPQEIYIKAEIFVDSRHDPQQILAMTCNAFEMTLHPPVRFVSAAEMYINGYTPEDLYAGPLLKKGFVANSDLRERKESVDPADLMKAVSAVEGVLKVKAIYLAGEDGNYIAKPVTIKAGCYPFLQMVNDKHEIKISSDKAEYNLRDASFLNMYQQVRVVARRKFAGHKNSEASKPLKGIYRDIGKYYSLQHHFPAIYGIGRDGLEKETPGLRKAQAKQLKAYLLFFEQLLANYLAQLNSMGTFFSPYLDQTPPFTYATQPLYAVPHVAPLLKAFTDKDPQSSWDHFTADTGNGYMKKLQEFVESDKLYQERKNHVLDHLLARFNLVLTKYPVAFYEQVYGNDPKKRINLELEWKADVLRQIPTLSSNRNRSFNYRDDIFSTDELSGYENILHKLLHIRIAKRKRLTAAFDSGNWNVAVSHPGQPHVHVHLVKEYKLKDEILKVNVAESNEGEIITGKKYDYGRQSVSLLRYGLDTKNYRIVYDRDDNVYLVIYRHSAHALWQIVIRENTPEEATRSLNEMIHHLKQVSIDSEGCYLLEHLLLKPGFQEAGFGYRIYNRENSLLLQHANWSKLDEREAQLQQLQTLAADMDATAAAANWQQLQAVYKLYFYRNNAPEVLTAAHFTDPATKDDAGKTMENILLQIRQMKPNQQRYARVEHYVKYGASQMLHEDFFKFGMSIIFPAWPARFQYKEFRSFTEELFKEHTPVQFHLHFKWLGIAAMHDFESRYFAWLKAMHEKVQDRLATTAIIDVMVKDPAFAQYVFPE</sequence>
<dbReference type="AlphaFoldDB" id="A0A2P8HGK3"/>
<keyword evidence="2" id="KW-1185">Reference proteome</keyword>
<dbReference type="Proteomes" id="UP000240971">
    <property type="component" value="Unassembled WGS sequence"/>
</dbReference>
<name>A0A2P8HGK3_CHINA</name>
<comment type="caution">
    <text evidence="1">The sequence shown here is derived from an EMBL/GenBank/DDBJ whole genome shotgun (WGS) entry which is preliminary data.</text>
</comment>
<proteinExistence type="predicted"/>
<dbReference type="EMBL" id="PYAW01000004">
    <property type="protein sequence ID" value="PSL45357.1"/>
    <property type="molecule type" value="Genomic_DNA"/>
</dbReference>
<evidence type="ECO:0000313" key="2">
    <source>
        <dbReference type="Proteomes" id="UP000240971"/>
    </source>
</evidence>
<dbReference type="RefSeq" id="WP_106529700.1">
    <property type="nucleotide sequence ID" value="NZ_PYAW01000004.1"/>
</dbReference>